<evidence type="ECO:0000313" key="1">
    <source>
        <dbReference type="EMBL" id="PRP82919.1"/>
    </source>
</evidence>
<organism evidence="1 2">
    <name type="scientific">Planoprotostelium fungivorum</name>
    <dbReference type="NCBI Taxonomy" id="1890364"/>
    <lineage>
        <taxon>Eukaryota</taxon>
        <taxon>Amoebozoa</taxon>
        <taxon>Evosea</taxon>
        <taxon>Variosea</taxon>
        <taxon>Cavosteliida</taxon>
        <taxon>Cavosteliaceae</taxon>
        <taxon>Planoprotostelium</taxon>
    </lineage>
</organism>
<protein>
    <submittedName>
        <fullName evidence="1">Uncharacterized protein</fullName>
    </submittedName>
</protein>
<reference evidence="1 2" key="1">
    <citation type="journal article" date="2018" name="Genome Biol. Evol.">
        <title>Multiple Roots of Fruiting Body Formation in Amoebozoa.</title>
        <authorList>
            <person name="Hillmann F."/>
            <person name="Forbes G."/>
            <person name="Novohradska S."/>
            <person name="Ferling I."/>
            <person name="Riege K."/>
            <person name="Groth M."/>
            <person name="Westermann M."/>
            <person name="Marz M."/>
            <person name="Spaller T."/>
            <person name="Winckler T."/>
            <person name="Schaap P."/>
            <person name="Glockner G."/>
        </authorList>
    </citation>
    <scope>NUCLEOTIDE SEQUENCE [LARGE SCALE GENOMIC DNA]</scope>
    <source>
        <strain evidence="1 2">Jena</strain>
    </source>
</reference>
<sequence>MVDHNAPLESIGGWLKNDLPWIALLLNRVEGEDRQGLLMNRLWEYRVNYNEASSFVFLEIRVCPTVIRLRERIPEGIPECWTLDNITYGWANQVLFYQGCCHYRCKIDELSDKCERFLNIHAGDLPRPSVQVFAVEMYPIIKTLPASRHLWNSSHLESISREKTLLFSLWSREWIKFMEENPYVGL</sequence>
<comment type="caution">
    <text evidence="1">The sequence shown here is derived from an EMBL/GenBank/DDBJ whole genome shotgun (WGS) entry which is preliminary data.</text>
</comment>
<name>A0A2P6NG37_9EUKA</name>
<accession>A0A2P6NG37</accession>
<proteinExistence type="predicted"/>
<gene>
    <name evidence="1" type="ORF">PROFUN_06696</name>
</gene>
<dbReference type="InParanoid" id="A0A2P6NG37"/>
<keyword evidence="2" id="KW-1185">Reference proteome</keyword>
<dbReference type="AlphaFoldDB" id="A0A2P6NG37"/>
<dbReference type="Proteomes" id="UP000241769">
    <property type="component" value="Unassembled WGS sequence"/>
</dbReference>
<evidence type="ECO:0000313" key="2">
    <source>
        <dbReference type="Proteomes" id="UP000241769"/>
    </source>
</evidence>
<dbReference type="EMBL" id="MDYQ01000093">
    <property type="protein sequence ID" value="PRP82919.1"/>
    <property type="molecule type" value="Genomic_DNA"/>
</dbReference>